<name>A0A3L7AAR3_9MICO</name>
<evidence type="ECO:0000313" key="5">
    <source>
        <dbReference type="Proteomes" id="UP000272503"/>
    </source>
</evidence>
<dbReference type="Pfam" id="PF02525">
    <property type="entry name" value="Flavodoxin_2"/>
    <property type="match status" value="1"/>
</dbReference>
<dbReference type="PANTHER" id="PTHR10204">
    <property type="entry name" value="NAD P H OXIDOREDUCTASE-RELATED"/>
    <property type="match status" value="1"/>
</dbReference>
<dbReference type="PANTHER" id="PTHR10204:SF34">
    <property type="entry name" value="NAD(P)H DEHYDROGENASE [QUINONE] 1 ISOFORM 1"/>
    <property type="match status" value="1"/>
</dbReference>
<evidence type="ECO:0000256" key="2">
    <source>
        <dbReference type="ARBA" id="ARBA00023002"/>
    </source>
</evidence>
<dbReference type="Proteomes" id="UP000272503">
    <property type="component" value="Unassembled WGS sequence"/>
</dbReference>
<reference evidence="4 5" key="1">
    <citation type="submission" date="2018-10" db="EMBL/GenBank/DDBJ databases">
        <authorList>
            <person name="Li J."/>
        </authorList>
    </citation>
    <scope>NUCLEOTIDE SEQUENCE [LARGE SCALE GENOMIC DNA]</scope>
    <source>
        <strain evidence="4 5">IF 016277</strain>
    </source>
</reference>
<keyword evidence="5" id="KW-1185">Reference proteome</keyword>
<dbReference type="InterPro" id="IPR051545">
    <property type="entry name" value="NAD(P)H_dehydrogenase_qn"/>
</dbReference>
<sequence>MPAGRRGARARALAPVFLRHCPTDSESVGHTGEDHHDSRRLPVHALIIFDHPYGADSGRNVPHERSLAAAALDRVLAGLHRGGHTTDVLDLHREGFDPVLNAEDLRAWRTRAAPRADVLALQARLDAADHLVLIFPVWWMAMPALTKGFLDRVLTKGYAFEEEKPGSLPTRLLTRLRGVSVIQVLHTPTPLYRAWFGQPATRILGRGTFRLIGIRRFSSIVIDRSAQRGAQSRERVLRRIEQRYARLRDSAHLRKPLSQNENENEN</sequence>
<dbReference type="AlphaFoldDB" id="A0A3L7AAR3"/>
<dbReference type="GO" id="GO:0003955">
    <property type="term" value="F:NAD(P)H dehydrogenase (quinone) activity"/>
    <property type="evidence" value="ECO:0007669"/>
    <property type="project" value="TreeGrafter"/>
</dbReference>
<dbReference type="InterPro" id="IPR003680">
    <property type="entry name" value="Flavodoxin_fold"/>
</dbReference>
<dbReference type="EMBL" id="RCUX01000003">
    <property type="protein sequence ID" value="RLP76908.1"/>
    <property type="molecule type" value="Genomic_DNA"/>
</dbReference>
<dbReference type="GO" id="GO:0005829">
    <property type="term" value="C:cytosol"/>
    <property type="evidence" value="ECO:0007669"/>
    <property type="project" value="TreeGrafter"/>
</dbReference>
<gene>
    <name evidence="4" type="ORF">D9V32_04565</name>
</gene>
<evidence type="ECO:0000259" key="3">
    <source>
        <dbReference type="Pfam" id="PF02525"/>
    </source>
</evidence>
<evidence type="ECO:0000313" key="4">
    <source>
        <dbReference type="EMBL" id="RLP76908.1"/>
    </source>
</evidence>
<comment type="caution">
    <text evidence="4">The sequence shown here is derived from an EMBL/GenBank/DDBJ whole genome shotgun (WGS) entry which is preliminary data.</text>
</comment>
<keyword evidence="2" id="KW-0560">Oxidoreductase</keyword>
<feature type="domain" description="Flavodoxin-like fold" evidence="3">
    <location>
        <begin position="62"/>
        <end position="242"/>
    </location>
</feature>
<dbReference type="Gene3D" id="3.40.50.360">
    <property type="match status" value="1"/>
</dbReference>
<proteinExistence type="inferred from homology"/>
<organism evidence="4 5">
    <name type="scientific">Mycetocola tolaasinivorans</name>
    <dbReference type="NCBI Taxonomy" id="76635"/>
    <lineage>
        <taxon>Bacteria</taxon>
        <taxon>Bacillati</taxon>
        <taxon>Actinomycetota</taxon>
        <taxon>Actinomycetes</taxon>
        <taxon>Micrococcales</taxon>
        <taxon>Microbacteriaceae</taxon>
        <taxon>Mycetocola</taxon>
    </lineage>
</organism>
<accession>A0A3L7AAR3</accession>
<dbReference type="InterPro" id="IPR029039">
    <property type="entry name" value="Flavoprotein-like_sf"/>
</dbReference>
<dbReference type="SUPFAM" id="SSF52218">
    <property type="entry name" value="Flavoproteins"/>
    <property type="match status" value="1"/>
</dbReference>
<protein>
    <submittedName>
        <fullName evidence="4">Flavodoxin family protein</fullName>
    </submittedName>
</protein>
<dbReference type="OrthoDB" id="9798454at2"/>
<evidence type="ECO:0000256" key="1">
    <source>
        <dbReference type="ARBA" id="ARBA00006252"/>
    </source>
</evidence>
<comment type="similarity">
    <text evidence="1">Belongs to the NAD(P)H dehydrogenase (quinone) family.</text>
</comment>